<proteinExistence type="predicted"/>
<dbReference type="AlphaFoldDB" id="A0A378YA80"/>
<dbReference type="Gene3D" id="3.30.559.10">
    <property type="entry name" value="Chloramphenicol acetyltransferase-like domain"/>
    <property type="match status" value="1"/>
</dbReference>
<dbReference type="STRING" id="1406858.GCA_000710895_01262"/>
<evidence type="ECO:0000313" key="3">
    <source>
        <dbReference type="Proteomes" id="UP000255467"/>
    </source>
</evidence>
<feature type="domain" description="Condensation" evidence="1">
    <location>
        <begin position="68"/>
        <end position="374"/>
    </location>
</feature>
<dbReference type="InterPro" id="IPR001242">
    <property type="entry name" value="Condensation_dom"/>
</dbReference>
<keyword evidence="2" id="KW-0808">Transferase</keyword>
<reference evidence="2 3" key="1">
    <citation type="submission" date="2018-06" db="EMBL/GenBank/DDBJ databases">
        <authorList>
            <consortium name="Pathogen Informatics"/>
            <person name="Doyle S."/>
        </authorList>
    </citation>
    <scope>NUCLEOTIDE SEQUENCE [LARGE SCALE GENOMIC DNA]</scope>
    <source>
        <strain evidence="2 3">NCTC1934</strain>
    </source>
</reference>
<dbReference type="Pfam" id="PF00668">
    <property type="entry name" value="Condensation"/>
    <property type="match status" value="1"/>
</dbReference>
<dbReference type="SUPFAM" id="SSF52777">
    <property type="entry name" value="CoA-dependent acyltransferases"/>
    <property type="match status" value="2"/>
</dbReference>
<dbReference type="Proteomes" id="UP000255467">
    <property type="component" value="Unassembled WGS sequence"/>
</dbReference>
<evidence type="ECO:0000259" key="1">
    <source>
        <dbReference type="Pfam" id="PF00668"/>
    </source>
</evidence>
<dbReference type="GO" id="GO:0016746">
    <property type="term" value="F:acyltransferase activity"/>
    <property type="evidence" value="ECO:0007669"/>
    <property type="project" value="UniProtKB-KW"/>
</dbReference>
<keyword evidence="3" id="KW-1185">Reference proteome</keyword>
<dbReference type="OrthoDB" id="9123229at2"/>
<organism evidence="2 3">
    <name type="scientific">Nocardia otitidiscaviarum</name>
    <dbReference type="NCBI Taxonomy" id="1823"/>
    <lineage>
        <taxon>Bacteria</taxon>
        <taxon>Bacillati</taxon>
        <taxon>Actinomycetota</taxon>
        <taxon>Actinomycetes</taxon>
        <taxon>Mycobacteriales</taxon>
        <taxon>Nocardiaceae</taxon>
        <taxon>Nocardia</taxon>
    </lineage>
</organism>
<gene>
    <name evidence="2" type="primary">papA2</name>
    <name evidence="2" type="ORF">NCTC1934_00716</name>
</gene>
<dbReference type="EMBL" id="UGRY01000002">
    <property type="protein sequence ID" value="SUA73279.1"/>
    <property type="molecule type" value="Genomic_DNA"/>
</dbReference>
<protein>
    <submittedName>
        <fullName evidence="2">Trehalose-2-sulfate acyltransferase papA2</fullName>
        <ecNumber evidence="2">2.3.1.-</ecNumber>
    </submittedName>
</protein>
<dbReference type="GO" id="GO:0008610">
    <property type="term" value="P:lipid biosynthetic process"/>
    <property type="evidence" value="ECO:0007669"/>
    <property type="project" value="UniProtKB-ARBA"/>
</dbReference>
<dbReference type="Gene3D" id="3.30.559.30">
    <property type="entry name" value="Nonribosomal peptide synthetase, condensation domain"/>
    <property type="match status" value="1"/>
</dbReference>
<dbReference type="EC" id="2.3.1.-" evidence="2"/>
<accession>A0A378YA80</accession>
<evidence type="ECO:0000313" key="2">
    <source>
        <dbReference type="EMBL" id="SUA73279.1"/>
    </source>
</evidence>
<name>A0A378YA80_9NOCA</name>
<dbReference type="RefSeq" id="WP_039817066.1">
    <property type="nucleotide sequence ID" value="NZ_UGRY01000002.1"/>
</dbReference>
<dbReference type="InterPro" id="IPR023213">
    <property type="entry name" value="CAT-like_dom_sf"/>
</dbReference>
<keyword evidence="2" id="KW-0012">Acyltransferase</keyword>
<sequence>MMQSGLIDDWRPKGGQLTVIRPSETSRAAAFRARADATPPSFQQDAYLEMARTAKLSGRRFDRLVLCAFTLDGAPDIPALVRATTAIVRRHDSFHSWFEIDGAAGIQRRVLAPEDIQLTADSWGEIDGPLVSRILQRLTPGPTSWDCFTFAVIDHGTSFTFVVASDHINCDAVSGGIISGELVQLYYDPSGAQHLDAVPAASYREHSGRERSRAAALDARSPQIVAWADRIMANGGRLPSFPLPLRDPGTRESASAASDRRVLLSDDAADRFEAECERAGVRLVSGIFAAAARAEYELSGRTWYFNLSPKNTRVSAAERRSVGWYASLIPIAFDFDPAESFADTARRADAAFADGRCLSEVSLHRVVELLESQDGFEVRRGWVAPMLSFLDMRKLPGAELFTALKFSFFGSRGTSEEVYSWVQRTHDMIWMASLFPDTDVAARSMARYCDALTEVMESITHSETSPLSLDVA</sequence>